<evidence type="ECO:0000256" key="1">
    <source>
        <dbReference type="ARBA" id="ARBA00023015"/>
    </source>
</evidence>
<accession>A0A1H8P405</accession>
<evidence type="ECO:0000256" key="3">
    <source>
        <dbReference type="ARBA" id="ARBA00023163"/>
    </source>
</evidence>
<evidence type="ECO:0000313" key="6">
    <source>
        <dbReference type="Proteomes" id="UP000181951"/>
    </source>
</evidence>
<dbReference type="InterPro" id="IPR036388">
    <property type="entry name" value="WH-like_DNA-bd_sf"/>
</dbReference>
<proteinExistence type="predicted"/>
<dbReference type="InterPro" id="IPR000524">
    <property type="entry name" value="Tscrpt_reg_HTH_GntR"/>
</dbReference>
<dbReference type="SMART" id="SM00345">
    <property type="entry name" value="HTH_GNTR"/>
    <property type="match status" value="1"/>
</dbReference>
<dbReference type="EMBL" id="FODD01000024">
    <property type="protein sequence ID" value="SEO36524.1"/>
    <property type="molecule type" value="Genomic_DNA"/>
</dbReference>
<dbReference type="PRINTS" id="PR00035">
    <property type="entry name" value="HTHGNTR"/>
</dbReference>
<dbReference type="Pfam" id="PF00392">
    <property type="entry name" value="GntR"/>
    <property type="match status" value="1"/>
</dbReference>
<dbReference type="GO" id="GO:0045892">
    <property type="term" value="P:negative regulation of DNA-templated transcription"/>
    <property type="evidence" value="ECO:0007669"/>
    <property type="project" value="TreeGrafter"/>
</dbReference>
<name>A0A1H8P405_9ACTN</name>
<dbReference type="Proteomes" id="UP000181951">
    <property type="component" value="Unassembled WGS sequence"/>
</dbReference>
<gene>
    <name evidence="5" type="ORF">SAMN05216267_102493</name>
</gene>
<evidence type="ECO:0000259" key="4">
    <source>
        <dbReference type="PROSITE" id="PS50949"/>
    </source>
</evidence>
<keyword evidence="6" id="KW-1185">Reference proteome</keyword>
<dbReference type="InterPro" id="IPR036390">
    <property type="entry name" value="WH_DNA-bd_sf"/>
</dbReference>
<dbReference type="STRING" id="310780.SAMN05216267_102493"/>
<dbReference type="GO" id="GO:0003677">
    <property type="term" value="F:DNA binding"/>
    <property type="evidence" value="ECO:0007669"/>
    <property type="project" value="UniProtKB-KW"/>
</dbReference>
<evidence type="ECO:0000256" key="2">
    <source>
        <dbReference type="ARBA" id="ARBA00023125"/>
    </source>
</evidence>
<dbReference type="PANTHER" id="PTHR44846">
    <property type="entry name" value="MANNOSYL-D-GLYCERATE TRANSPORT/METABOLISM SYSTEM REPRESSOR MNGR-RELATED"/>
    <property type="match status" value="1"/>
</dbReference>
<dbReference type="GO" id="GO:0003700">
    <property type="term" value="F:DNA-binding transcription factor activity"/>
    <property type="evidence" value="ECO:0007669"/>
    <property type="project" value="InterPro"/>
</dbReference>
<dbReference type="CDD" id="cd07377">
    <property type="entry name" value="WHTH_GntR"/>
    <property type="match status" value="1"/>
</dbReference>
<evidence type="ECO:0000313" key="5">
    <source>
        <dbReference type="EMBL" id="SEO36524.1"/>
    </source>
</evidence>
<dbReference type="PROSITE" id="PS50949">
    <property type="entry name" value="HTH_GNTR"/>
    <property type="match status" value="1"/>
</dbReference>
<keyword evidence="1" id="KW-0805">Transcription regulation</keyword>
<protein>
    <submittedName>
        <fullName evidence="5">Transcriptional regulator, GntR family</fullName>
    </submittedName>
</protein>
<reference evidence="5 6" key="1">
    <citation type="submission" date="2016-10" db="EMBL/GenBank/DDBJ databases">
        <authorList>
            <person name="de Groot N.N."/>
        </authorList>
    </citation>
    <scope>NUCLEOTIDE SEQUENCE [LARGE SCALE GENOMIC DNA]</scope>
    <source>
        <strain evidence="5 6">CGMCC 4.2026</strain>
    </source>
</reference>
<organism evidence="5 6">
    <name type="scientific">Actinacidiphila rubida</name>
    <dbReference type="NCBI Taxonomy" id="310780"/>
    <lineage>
        <taxon>Bacteria</taxon>
        <taxon>Bacillati</taxon>
        <taxon>Actinomycetota</taxon>
        <taxon>Actinomycetes</taxon>
        <taxon>Kitasatosporales</taxon>
        <taxon>Streptomycetaceae</taxon>
        <taxon>Actinacidiphila</taxon>
    </lineage>
</organism>
<dbReference type="AlphaFoldDB" id="A0A1H8P405"/>
<dbReference type="InterPro" id="IPR050679">
    <property type="entry name" value="Bact_HTH_transcr_reg"/>
</dbReference>
<dbReference type="PANTHER" id="PTHR44846:SF17">
    <property type="entry name" value="GNTR-FAMILY TRANSCRIPTIONAL REGULATOR"/>
    <property type="match status" value="1"/>
</dbReference>
<dbReference type="SUPFAM" id="SSF46785">
    <property type="entry name" value="Winged helix' DNA-binding domain"/>
    <property type="match status" value="1"/>
</dbReference>
<sequence>MNEEEQVSPPSDQPPYLHIADVLRGEIEDGVFPIGERLPSQAELEKRFDVSRPTVQRALTALRKDGYIDNQRGRSAEVLHWRRTAGTQPSGWGTPGPTFAVLDSEITAAFEAEDITIDVYSLSAETLNTALAVPLNRVLRRELTPASIRMRLVLPSLDARLAIPRLVEGDSDWPLQRLRALVRAQTVSLDSAFNQITQQPDLPVRSSLEVRTVPVTPLHKLYVLNGSTVLTGHYQVLPREVAWGVHRGEIYDVLGIGAVLFPYRADPEHSDSHSSRFVSESRDWFESLWSNIAEPMKLDE</sequence>
<dbReference type="OrthoDB" id="7363114at2"/>
<dbReference type="Gene3D" id="1.10.10.10">
    <property type="entry name" value="Winged helix-like DNA-binding domain superfamily/Winged helix DNA-binding domain"/>
    <property type="match status" value="1"/>
</dbReference>
<keyword evidence="3" id="KW-0804">Transcription</keyword>
<feature type="domain" description="HTH gntR-type" evidence="4">
    <location>
        <begin position="13"/>
        <end position="81"/>
    </location>
</feature>
<keyword evidence="2" id="KW-0238">DNA-binding</keyword>
<dbReference type="RefSeq" id="WP_079138911.1">
    <property type="nucleotide sequence ID" value="NZ_FODD01000024.1"/>
</dbReference>